<dbReference type="Proteomes" id="UP000232323">
    <property type="component" value="Unassembled WGS sequence"/>
</dbReference>
<feature type="region of interest" description="Disordered" evidence="2">
    <location>
        <begin position="735"/>
        <end position="765"/>
    </location>
</feature>
<organism evidence="4 5">
    <name type="scientific">Chlamydomonas eustigma</name>
    <dbReference type="NCBI Taxonomy" id="1157962"/>
    <lineage>
        <taxon>Eukaryota</taxon>
        <taxon>Viridiplantae</taxon>
        <taxon>Chlorophyta</taxon>
        <taxon>core chlorophytes</taxon>
        <taxon>Chlorophyceae</taxon>
        <taxon>CS clade</taxon>
        <taxon>Chlamydomonadales</taxon>
        <taxon>Chlamydomonadaceae</taxon>
        <taxon>Chlamydomonas</taxon>
    </lineage>
</organism>
<gene>
    <name evidence="4" type="ORF">CEUSTIGMA_g2359.t1</name>
</gene>
<feature type="compositionally biased region" description="Polar residues" evidence="2">
    <location>
        <begin position="739"/>
        <end position="751"/>
    </location>
</feature>
<dbReference type="InterPro" id="IPR038765">
    <property type="entry name" value="Papain-like_cys_pep_sf"/>
</dbReference>
<proteinExistence type="inferred from homology"/>
<dbReference type="InterPro" id="IPR028889">
    <property type="entry name" value="USP"/>
</dbReference>
<evidence type="ECO:0000256" key="1">
    <source>
        <dbReference type="ARBA" id="ARBA00009085"/>
    </source>
</evidence>
<dbReference type="OrthoDB" id="289038at2759"/>
<accession>A0A250WVP0</accession>
<dbReference type="CDD" id="cd02257">
    <property type="entry name" value="Peptidase_C19"/>
    <property type="match status" value="2"/>
</dbReference>
<evidence type="ECO:0000259" key="3">
    <source>
        <dbReference type="PROSITE" id="PS50235"/>
    </source>
</evidence>
<dbReference type="InterPro" id="IPR050164">
    <property type="entry name" value="Peptidase_C19"/>
</dbReference>
<dbReference type="PROSITE" id="PS00972">
    <property type="entry name" value="USP_1"/>
    <property type="match status" value="1"/>
</dbReference>
<dbReference type="InterPro" id="IPR018200">
    <property type="entry name" value="USP_CS"/>
</dbReference>
<dbReference type="PROSITE" id="PS50235">
    <property type="entry name" value="USP_3"/>
    <property type="match status" value="1"/>
</dbReference>
<dbReference type="Gene3D" id="3.90.70.10">
    <property type="entry name" value="Cysteine proteinases"/>
    <property type="match status" value="2"/>
</dbReference>
<evidence type="ECO:0000313" key="5">
    <source>
        <dbReference type="Proteomes" id="UP000232323"/>
    </source>
</evidence>
<name>A0A250WVP0_9CHLO</name>
<feature type="compositionally biased region" description="Low complexity" evidence="2">
    <location>
        <begin position="436"/>
        <end position="448"/>
    </location>
</feature>
<dbReference type="InterPro" id="IPR001394">
    <property type="entry name" value="Peptidase_C19_UCH"/>
</dbReference>
<dbReference type="Pfam" id="PF00443">
    <property type="entry name" value="UCH"/>
    <property type="match status" value="1"/>
</dbReference>
<keyword evidence="5" id="KW-1185">Reference proteome</keyword>
<dbReference type="PANTHER" id="PTHR24006:SF827">
    <property type="entry name" value="UBIQUITIN CARBOXYL-TERMINAL HYDROLASE 34"/>
    <property type="match status" value="1"/>
</dbReference>
<reference evidence="4 5" key="1">
    <citation type="submission" date="2017-08" db="EMBL/GenBank/DDBJ databases">
        <title>Acidophilic green algal genome provides insights into adaptation to an acidic environment.</title>
        <authorList>
            <person name="Hirooka S."/>
            <person name="Hirose Y."/>
            <person name="Kanesaki Y."/>
            <person name="Higuchi S."/>
            <person name="Fujiwara T."/>
            <person name="Onuma R."/>
            <person name="Era A."/>
            <person name="Ohbayashi R."/>
            <person name="Uzuka A."/>
            <person name="Nozaki H."/>
            <person name="Yoshikawa H."/>
            <person name="Miyagishima S.Y."/>
        </authorList>
    </citation>
    <scope>NUCLEOTIDE SEQUENCE [LARGE SCALE GENOMIC DNA]</scope>
    <source>
        <strain evidence="4 5">NIES-2499</strain>
    </source>
</reference>
<dbReference type="AlphaFoldDB" id="A0A250WVP0"/>
<evidence type="ECO:0000313" key="4">
    <source>
        <dbReference type="EMBL" id="GAX74913.1"/>
    </source>
</evidence>
<sequence>MKVSNVLLNPSKIDGPSNLQGASSQSNHLGMVNLGNTCYLNAVLQVLVNSEGFVYHLQQAHTMLTKQHDNRMTQQDLHNQDNKIMNSPSRLPLDSEFVNSNILFAALATFVGNCCKLRSKRSPPPLDPSPILSAMSATADSQSATPRWSGFRQQDAHELLVALLGRLQGEVLALQSLLFPLTDSSRIPVSKALCPATRTVCGCMLHTLICGSCGHQSQVKEQFSHLSLQLPESVPVGRSVKLQDLMSQYFKEEVVEKSCDKCGQKCGPHKLRHSFCRLPPVLVVHLKRFRHESLEGGIHRYSKLHLLVDAASGALNVRPFCCPKRTEEDSHDLTHSVPDSPLFDEDSPEVSPKGLFQPSHGLLFSTSAAQPVEITKPTRFLVTLADSAGSTKGLPSAWRSRAEAVSATAEILHKCTSSPSSGIGGVFTRSSGETNSSILASPSPLTTTSPPHLGEAMLPDEIKLPDRGVQACSRPTFFGLAGGAGPKQVSRLQGMRLAGQPHLSTAVGSRLDVSCLTSTAASASISPAVTTAPTQPSPNASSYPCSAPSKMFTERRGGSSDQGLTAFNSPPDKLMPVVAASTFFSLSECKEGRFFVTTNPGCDSALPTPSADTFSTKAQPDHGSLQQRSTSAVGVLIKQQPILLEEDMLSEEQQLQLALEESMKCFEKSQQPGLPYCNKSAPRQTSGKHVYINNGTAGTHSLCQASWPAPPVSSGFDEDVTLALKLSMELSQEEAHDQLLTTDKQQSNQKGLDSPEAVRSGCRSEPDLALQGDDFSFWSPVVNGSNKCVSSPFKSLIVKGMGIRTGVTKSCTPLRTQSAALTDGNIKAGLNTPAFKQPDPSFAQGDQKRRTPSSRPQPQDLTILRPSKLFKYDEMGSRQYNKGPETSKWDVELEEVDPSLDDVQLLWKKQRKVADRAIPLRKVLLVEDSDVDEQGERSQDDNKENILGHCKGLDQSLNITVGEASSTTIPKVYSSAPPQQNRCLGDPAGSLVSRGGKCLEHLYSGEKKEHGIGLYSLYGAILHRGATPFSGHYVSHVKCGQEWLLFNDETVVPMKFAAILQDVAQDGYVLFYRTEGSFKS</sequence>
<comment type="caution">
    <text evidence="4">The sequence shown here is derived from an EMBL/GenBank/DDBJ whole genome shotgun (WGS) entry which is preliminary data.</text>
</comment>
<dbReference type="GO" id="GO:0004843">
    <property type="term" value="F:cysteine-type deubiquitinase activity"/>
    <property type="evidence" value="ECO:0007669"/>
    <property type="project" value="UniProtKB-EC"/>
</dbReference>
<dbReference type="InterPro" id="IPR003903">
    <property type="entry name" value="UIM_dom"/>
</dbReference>
<dbReference type="STRING" id="1157962.A0A250WVP0"/>
<dbReference type="PANTHER" id="PTHR24006">
    <property type="entry name" value="UBIQUITIN CARBOXYL-TERMINAL HYDROLASE"/>
    <property type="match status" value="1"/>
</dbReference>
<protein>
    <recommendedName>
        <fullName evidence="3">USP domain-containing protein</fullName>
    </recommendedName>
</protein>
<dbReference type="GO" id="GO:0005829">
    <property type="term" value="C:cytosol"/>
    <property type="evidence" value="ECO:0007669"/>
    <property type="project" value="TreeGrafter"/>
</dbReference>
<feature type="region of interest" description="Disordered" evidence="2">
    <location>
        <begin position="326"/>
        <end position="351"/>
    </location>
</feature>
<dbReference type="PROSITE" id="PS50330">
    <property type="entry name" value="UIM"/>
    <property type="match status" value="1"/>
</dbReference>
<dbReference type="GO" id="GO:0006508">
    <property type="term" value="P:proteolysis"/>
    <property type="evidence" value="ECO:0007669"/>
    <property type="project" value="UniProtKB-KW"/>
</dbReference>
<feature type="region of interest" description="Disordered" evidence="2">
    <location>
        <begin position="428"/>
        <end position="448"/>
    </location>
</feature>
<feature type="region of interest" description="Disordered" evidence="2">
    <location>
        <begin position="829"/>
        <end position="861"/>
    </location>
</feature>
<dbReference type="SUPFAM" id="SSF54001">
    <property type="entry name" value="Cysteine proteinases"/>
    <property type="match status" value="1"/>
</dbReference>
<comment type="similarity">
    <text evidence="1">Belongs to the peptidase C19 family.</text>
</comment>
<evidence type="ECO:0000256" key="2">
    <source>
        <dbReference type="SAM" id="MobiDB-lite"/>
    </source>
</evidence>
<dbReference type="GO" id="GO:0016579">
    <property type="term" value="P:protein deubiquitination"/>
    <property type="evidence" value="ECO:0007669"/>
    <property type="project" value="InterPro"/>
</dbReference>
<dbReference type="GO" id="GO:0005634">
    <property type="term" value="C:nucleus"/>
    <property type="evidence" value="ECO:0007669"/>
    <property type="project" value="TreeGrafter"/>
</dbReference>
<dbReference type="EMBL" id="BEGY01000009">
    <property type="protein sequence ID" value="GAX74913.1"/>
    <property type="molecule type" value="Genomic_DNA"/>
</dbReference>
<feature type="domain" description="USP" evidence="3">
    <location>
        <begin position="29"/>
        <end position="1075"/>
    </location>
</feature>